<dbReference type="EMBL" id="UINC01000242">
    <property type="protein sequence ID" value="SUZ51837.1"/>
    <property type="molecule type" value="Genomic_DNA"/>
</dbReference>
<name>A0A381NBE1_9ZZZZ</name>
<gene>
    <name evidence="1" type="ORF">METZ01_LOCUS4691</name>
</gene>
<reference evidence="1" key="1">
    <citation type="submission" date="2018-05" db="EMBL/GenBank/DDBJ databases">
        <authorList>
            <person name="Lanie J.A."/>
            <person name="Ng W.-L."/>
            <person name="Kazmierczak K.M."/>
            <person name="Andrzejewski T.M."/>
            <person name="Davidsen T.M."/>
            <person name="Wayne K.J."/>
            <person name="Tettelin H."/>
            <person name="Glass J.I."/>
            <person name="Rusch D."/>
            <person name="Podicherti R."/>
            <person name="Tsui H.-C.T."/>
            <person name="Winkler M.E."/>
        </authorList>
    </citation>
    <scope>NUCLEOTIDE SEQUENCE</scope>
</reference>
<evidence type="ECO:0000313" key="1">
    <source>
        <dbReference type="EMBL" id="SUZ51837.1"/>
    </source>
</evidence>
<organism evidence="1">
    <name type="scientific">marine metagenome</name>
    <dbReference type="NCBI Taxonomy" id="408172"/>
    <lineage>
        <taxon>unclassified sequences</taxon>
        <taxon>metagenomes</taxon>
        <taxon>ecological metagenomes</taxon>
    </lineage>
</organism>
<dbReference type="AlphaFoldDB" id="A0A381NBE1"/>
<accession>A0A381NBE1</accession>
<sequence>MFSINLPFIFRNPFSLCRKTKVIIVDPFFYTAEQMKADNKYWEEFFAKTSITKLNAGATPSF</sequence>
<protein>
    <submittedName>
        <fullName evidence="1">Uncharacterized protein</fullName>
    </submittedName>
</protein>
<proteinExistence type="predicted"/>